<name>A0A1I0RUE8_9BACT</name>
<sequence length="389" mass="42783">MELPDHIAALYHRCIQGNATAAEQAALLQYLQEPGHEEILRAVLRQGLREQKPLTDLPPEREAAVWQAIIDATHPPLPVAPVYHMRWLRMAAAVGISAFIGISSFFVYKQYRSHQAPIALQTPLSPGGNKAILTLGDGRTITLDSISNGQIAGENGVVKQGNGKLAYLADQAEAVTIHTLTIPRGGQYQLQLPDGTQVWLNSASYIKYPTSFHGRERKVEISGEAYLDVARNAAQPFIVVSKGQRIQVLGTAFNLMAYPDEAAIKTTLINGAIKVIQAGTSKILKPGEQAAVSNRTAGIAITTPDLDNVLAWKEGKFRFYNTDIATIMRQVARWYDVEVFYQGTIPEEEFYGTIPKSENAAQILDVLELTHKVHFEIKGKRITVIPGPR</sequence>
<dbReference type="FunFam" id="2.60.120.1440:FF:000001">
    <property type="entry name" value="Putative anti-sigma factor"/>
    <property type="match status" value="1"/>
</dbReference>
<protein>
    <submittedName>
        <fullName evidence="3">FecR protein</fullName>
    </submittedName>
</protein>
<dbReference type="PANTHER" id="PTHR30273:SF2">
    <property type="entry name" value="PROTEIN FECR"/>
    <property type="match status" value="1"/>
</dbReference>
<feature type="domain" description="Protein FecR C-terminal" evidence="2">
    <location>
        <begin position="316"/>
        <end position="384"/>
    </location>
</feature>
<accession>A0A1I0RUE8</accession>
<dbReference type="Gene3D" id="3.55.50.30">
    <property type="match status" value="1"/>
</dbReference>
<dbReference type="AlphaFoldDB" id="A0A1I0RUE8"/>
<proteinExistence type="predicted"/>
<evidence type="ECO:0000313" key="4">
    <source>
        <dbReference type="Proteomes" id="UP000199310"/>
    </source>
</evidence>
<keyword evidence="4" id="KW-1185">Reference proteome</keyword>
<dbReference type="InterPro" id="IPR032508">
    <property type="entry name" value="FecR_C"/>
</dbReference>
<dbReference type="GO" id="GO:0016989">
    <property type="term" value="F:sigma factor antagonist activity"/>
    <property type="evidence" value="ECO:0007669"/>
    <property type="project" value="TreeGrafter"/>
</dbReference>
<dbReference type="Proteomes" id="UP000199310">
    <property type="component" value="Unassembled WGS sequence"/>
</dbReference>
<dbReference type="EMBL" id="FOJG01000001">
    <property type="protein sequence ID" value="SEW44966.1"/>
    <property type="molecule type" value="Genomic_DNA"/>
</dbReference>
<evidence type="ECO:0000259" key="1">
    <source>
        <dbReference type="Pfam" id="PF04773"/>
    </source>
</evidence>
<dbReference type="PANTHER" id="PTHR30273">
    <property type="entry name" value="PERIPLASMIC SIGNAL SENSOR AND SIGMA FACTOR ACTIVATOR FECR-RELATED"/>
    <property type="match status" value="1"/>
</dbReference>
<evidence type="ECO:0000259" key="2">
    <source>
        <dbReference type="Pfam" id="PF16344"/>
    </source>
</evidence>
<dbReference type="STRING" id="29529.SAMN04488122_3398"/>
<dbReference type="InterPro" id="IPR012373">
    <property type="entry name" value="Ferrdict_sens_TM"/>
</dbReference>
<evidence type="ECO:0000313" key="3">
    <source>
        <dbReference type="EMBL" id="SEW44966.1"/>
    </source>
</evidence>
<reference evidence="4" key="1">
    <citation type="submission" date="2016-10" db="EMBL/GenBank/DDBJ databases">
        <authorList>
            <person name="Varghese N."/>
            <person name="Submissions S."/>
        </authorList>
    </citation>
    <scope>NUCLEOTIDE SEQUENCE [LARGE SCALE GENOMIC DNA]</scope>
    <source>
        <strain evidence="4">DSM 3695</strain>
    </source>
</reference>
<feature type="domain" description="FecR protein" evidence="1">
    <location>
        <begin position="180"/>
        <end position="273"/>
    </location>
</feature>
<gene>
    <name evidence="3" type="ORF">SAMN04488122_3398</name>
</gene>
<dbReference type="InterPro" id="IPR006860">
    <property type="entry name" value="FecR"/>
</dbReference>
<organism evidence="3 4">
    <name type="scientific">Chitinophaga arvensicola</name>
    <dbReference type="NCBI Taxonomy" id="29529"/>
    <lineage>
        <taxon>Bacteria</taxon>
        <taxon>Pseudomonadati</taxon>
        <taxon>Bacteroidota</taxon>
        <taxon>Chitinophagia</taxon>
        <taxon>Chitinophagales</taxon>
        <taxon>Chitinophagaceae</taxon>
        <taxon>Chitinophaga</taxon>
    </lineage>
</organism>
<dbReference type="Pfam" id="PF04773">
    <property type="entry name" value="FecR"/>
    <property type="match status" value="1"/>
</dbReference>
<dbReference type="Pfam" id="PF16344">
    <property type="entry name" value="FecR_C"/>
    <property type="match status" value="1"/>
</dbReference>
<dbReference type="Gene3D" id="2.60.120.1440">
    <property type="match status" value="1"/>
</dbReference>